<dbReference type="SUPFAM" id="SSF53448">
    <property type="entry name" value="Nucleotide-diphospho-sugar transferases"/>
    <property type="match status" value="1"/>
</dbReference>
<dbReference type="Gene3D" id="3.90.550.10">
    <property type="entry name" value="Spore Coat Polysaccharide Biosynthesis Protein SpsA, Chain A"/>
    <property type="match status" value="1"/>
</dbReference>
<dbReference type="Proteomes" id="UP000198729">
    <property type="component" value="Unassembled WGS sequence"/>
</dbReference>
<dbReference type="OrthoDB" id="9777873at2"/>
<dbReference type="PANTHER" id="PTHR43646:SF2">
    <property type="entry name" value="GLYCOSYLTRANSFERASE 2-LIKE DOMAIN-CONTAINING PROTEIN"/>
    <property type="match status" value="1"/>
</dbReference>
<evidence type="ECO:0000256" key="1">
    <source>
        <dbReference type="ARBA" id="ARBA00004236"/>
    </source>
</evidence>
<feature type="domain" description="Glycosyltransferase 2-like" evidence="6">
    <location>
        <begin position="4"/>
        <end position="125"/>
    </location>
</feature>
<dbReference type="InterPro" id="IPR001173">
    <property type="entry name" value="Glyco_trans_2-like"/>
</dbReference>
<dbReference type="GO" id="GO:0016757">
    <property type="term" value="F:glycosyltransferase activity"/>
    <property type="evidence" value="ECO:0007669"/>
    <property type="project" value="UniProtKB-KW"/>
</dbReference>
<evidence type="ECO:0000256" key="2">
    <source>
        <dbReference type="ARBA" id="ARBA00022475"/>
    </source>
</evidence>
<name>A0A1G5SCS0_9PROT</name>
<keyword evidence="5" id="KW-0472">Membrane</keyword>
<keyword evidence="8" id="KW-1185">Reference proteome</keyword>
<evidence type="ECO:0000313" key="8">
    <source>
        <dbReference type="Proteomes" id="UP000198729"/>
    </source>
</evidence>
<keyword evidence="2" id="KW-1003">Cell membrane</keyword>
<dbReference type="GO" id="GO:0005886">
    <property type="term" value="C:plasma membrane"/>
    <property type="evidence" value="ECO:0007669"/>
    <property type="project" value="UniProtKB-SubCell"/>
</dbReference>
<keyword evidence="3" id="KW-0328">Glycosyltransferase</keyword>
<accession>A0A1G5SCS0</accession>
<keyword evidence="4 7" id="KW-0808">Transferase</keyword>
<evidence type="ECO:0000313" key="7">
    <source>
        <dbReference type="EMBL" id="SCZ84942.1"/>
    </source>
</evidence>
<comment type="subcellular location">
    <subcellularLocation>
        <location evidence="1">Cell membrane</location>
    </subcellularLocation>
</comment>
<proteinExistence type="predicted"/>
<dbReference type="PANTHER" id="PTHR43646">
    <property type="entry name" value="GLYCOSYLTRANSFERASE"/>
    <property type="match status" value="1"/>
</dbReference>
<protein>
    <submittedName>
        <fullName evidence="7">Glycosyl transferase, family 2</fullName>
    </submittedName>
</protein>
<dbReference type="InterPro" id="IPR029044">
    <property type="entry name" value="Nucleotide-diphossugar_trans"/>
</dbReference>
<organism evidence="7 8">
    <name type="scientific">Nitrosomonas mobilis</name>
    <dbReference type="NCBI Taxonomy" id="51642"/>
    <lineage>
        <taxon>Bacteria</taxon>
        <taxon>Pseudomonadati</taxon>
        <taxon>Pseudomonadota</taxon>
        <taxon>Betaproteobacteria</taxon>
        <taxon>Nitrosomonadales</taxon>
        <taxon>Nitrosomonadaceae</taxon>
        <taxon>Nitrosomonas</taxon>
    </lineage>
</organism>
<evidence type="ECO:0000259" key="6">
    <source>
        <dbReference type="Pfam" id="PF00535"/>
    </source>
</evidence>
<sequence>MLVSIIIPAFNEERLIVACLKSVDGALAANRSYGFAHEIIVVDNNSTDKTALLATEASAKVVFEPVNQIARARTAGANAASGDWLLFLDADCLLNAALVDDIFRLITEGKHVGAGSTLYMPNLPWWAAGMLHFWTILSVMFKWAAGALIICNARAFREVGGFNQTLYAAEEVDLSRKLKKWGRAHRLAFTILRKHPIETSPRKVELYSSREIFSQLFRLLLNPWRTLQNKKRVSIWYDGRR</sequence>
<dbReference type="RefSeq" id="WP_090284821.1">
    <property type="nucleotide sequence ID" value="NZ_FMWO01000038.1"/>
</dbReference>
<dbReference type="STRING" id="51642.NSMM_310024"/>
<dbReference type="EMBL" id="FMWO01000038">
    <property type="protein sequence ID" value="SCZ84942.1"/>
    <property type="molecule type" value="Genomic_DNA"/>
</dbReference>
<dbReference type="AlphaFoldDB" id="A0A1G5SCS0"/>
<reference evidence="7 8" key="1">
    <citation type="submission" date="2016-10" db="EMBL/GenBank/DDBJ databases">
        <authorList>
            <person name="de Groot N.N."/>
        </authorList>
    </citation>
    <scope>NUCLEOTIDE SEQUENCE [LARGE SCALE GENOMIC DNA]</scope>
    <source>
        <strain evidence="7">1</strain>
    </source>
</reference>
<evidence type="ECO:0000256" key="3">
    <source>
        <dbReference type="ARBA" id="ARBA00022676"/>
    </source>
</evidence>
<gene>
    <name evidence="7" type="ORF">NSMM_310024</name>
</gene>
<dbReference type="Pfam" id="PF00535">
    <property type="entry name" value="Glycos_transf_2"/>
    <property type="match status" value="1"/>
</dbReference>
<evidence type="ECO:0000256" key="5">
    <source>
        <dbReference type="ARBA" id="ARBA00023136"/>
    </source>
</evidence>
<evidence type="ECO:0000256" key="4">
    <source>
        <dbReference type="ARBA" id="ARBA00022679"/>
    </source>
</evidence>